<evidence type="ECO:0000256" key="1">
    <source>
        <dbReference type="SAM" id="MobiDB-lite"/>
    </source>
</evidence>
<reference evidence="2" key="1">
    <citation type="journal article" date="2020" name="Nature">
        <title>Giant virus diversity and host interactions through global metagenomics.</title>
        <authorList>
            <person name="Schulz F."/>
            <person name="Roux S."/>
            <person name="Paez-Espino D."/>
            <person name="Jungbluth S."/>
            <person name="Walsh D.A."/>
            <person name="Denef V.J."/>
            <person name="McMahon K.D."/>
            <person name="Konstantinidis K.T."/>
            <person name="Eloe-Fadrosh E.A."/>
            <person name="Kyrpides N.C."/>
            <person name="Woyke T."/>
        </authorList>
    </citation>
    <scope>NUCLEOTIDE SEQUENCE</scope>
    <source>
        <strain evidence="2">GVMAG-M-3300023179-116</strain>
    </source>
</reference>
<dbReference type="AlphaFoldDB" id="A0A6C0E3Z7"/>
<proteinExistence type="predicted"/>
<protein>
    <submittedName>
        <fullName evidence="2">Uncharacterized protein</fullName>
    </submittedName>
</protein>
<name>A0A6C0E3Z7_9ZZZZ</name>
<sequence length="231" mass="27549">MGKMRGGDAKSDAIFASIFTKIDLLHTFELEFEDININKKIYKIVKLKNIDDIYKKYKDLPITNNEPRTNNELSNFIGLDDEDDFKEYFREEVKSFISDIYIPIDEVNSFKKNDNMEYYLPLNNEFISNALGVNNITIPIDCLPLLYLGKIKSEIDYVNYFQHLDKNDCIKIKHFFDDLCIKNPVKLGGRRKRQTMRNKKIQRRRKTMKRAKIQKTKRHKRVNRRKSKKHT</sequence>
<accession>A0A6C0E3Z7</accession>
<feature type="region of interest" description="Disordered" evidence="1">
    <location>
        <begin position="191"/>
        <end position="231"/>
    </location>
</feature>
<evidence type="ECO:0000313" key="2">
    <source>
        <dbReference type="EMBL" id="QHT23341.1"/>
    </source>
</evidence>
<organism evidence="2">
    <name type="scientific">viral metagenome</name>
    <dbReference type="NCBI Taxonomy" id="1070528"/>
    <lineage>
        <taxon>unclassified sequences</taxon>
        <taxon>metagenomes</taxon>
        <taxon>organismal metagenomes</taxon>
    </lineage>
</organism>
<dbReference type="EMBL" id="MN739730">
    <property type="protein sequence ID" value="QHT23341.1"/>
    <property type="molecule type" value="Genomic_DNA"/>
</dbReference>